<dbReference type="PANTHER" id="PTHR18968">
    <property type="entry name" value="THIAMINE PYROPHOSPHATE ENZYMES"/>
    <property type="match status" value="1"/>
</dbReference>
<evidence type="ECO:0000256" key="14">
    <source>
        <dbReference type="ARBA" id="ARBA00023304"/>
    </source>
</evidence>
<comment type="pathway">
    <text evidence="4">Amino-acid biosynthesis; L-valine biosynthesis; L-valine from pyruvate: step 1/4.</text>
</comment>
<evidence type="ECO:0000256" key="10">
    <source>
        <dbReference type="ARBA" id="ARBA00022723"/>
    </source>
</evidence>
<comment type="similarity">
    <text evidence="5 16">Belongs to the TPP enzyme family.</text>
</comment>
<dbReference type="InterPro" id="IPR012000">
    <property type="entry name" value="Thiamin_PyroP_enz_cen_dom"/>
</dbReference>
<evidence type="ECO:0000313" key="21">
    <source>
        <dbReference type="EMBL" id="SUS06436.1"/>
    </source>
</evidence>
<evidence type="ECO:0000256" key="12">
    <source>
        <dbReference type="ARBA" id="ARBA00022842"/>
    </source>
</evidence>
<evidence type="ECO:0000313" key="20">
    <source>
        <dbReference type="EMBL" id="SUS06168.1"/>
    </source>
</evidence>
<dbReference type="NCBIfam" id="TIGR00118">
    <property type="entry name" value="acolac_lg"/>
    <property type="match status" value="1"/>
</dbReference>
<keyword evidence="12" id="KW-0460">Magnesium</keyword>
<dbReference type="UniPathway" id="UPA00047">
    <property type="reaction ID" value="UER00055"/>
</dbReference>
<name>A0A380TDH5_9ZZZZ</name>
<gene>
    <name evidence="20" type="primary">ilvI</name>
    <name evidence="20" type="ORF">DF3PB_2490005</name>
    <name evidence="21" type="ORF">DF3PB_2810003</name>
</gene>
<evidence type="ECO:0000256" key="16">
    <source>
        <dbReference type="RuleBase" id="RU362132"/>
    </source>
</evidence>
<evidence type="ECO:0000256" key="11">
    <source>
        <dbReference type="ARBA" id="ARBA00022827"/>
    </source>
</evidence>
<dbReference type="EC" id="2.2.1.6" evidence="6"/>
<dbReference type="Pfam" id="PF02776">
    <property type="entry name" value="TPP_enzyme_N"/>
    <property type="match status" value="1"/>
</dbReference>
<feature type="domain" description="Thiamine pyrophosphate enzyme TPP-binding" evidence="18">
    <location>
        <begin position="399"/>
        <end position="544"/>
    </location>
</feature>
<evidence type="ECO:0000256" key="8">
    <source>
        <dbReference type="ARBA" id="ARBA00022630"/>
    </source>
</evidence>
<proteinExistence type="inferred from homology"/>
<keyword evidence="8" id="KW-0285">Flavoprotein</keyword>
<dbReference type="GO" id="GO:0005948">
    <property type="term" value="C:acetolactate synthase complex"/>
    <property type="evidence" value="ECO:0007669"/>
    <property type="project" value="TreeGrafter"/>
</dbReference>
<dbReference type="NCBIfam" id="NF006581">
    <property type="entry name" value="PRK09107.1"/>
    <property type="match status" value="1"/>
</dbReference>
<comment type="pathway">
    <text evidence="3">Amino-acid biosynthesis; L-isoleucine biosynthesis; L-isoleucine from 2-oxobutanoate: step 1/4.</text>
</comment>
<dbReference type="InterPro" id="IPR012001">
    <property type="entry name" value="Thiamin_PyroP_enz_TPP-bd_dom"/>
</dbReference>
<evidence type="ECO:0000256" key="1">
    <source>
        <dbReference type="ARBA" id="ARBA00001946"/>
    </source>
</evidence>
<comment type="cofactor">
    <cofactor evidence="1">
        <name>Mg(2+)</name>
        <dbReference type="ChEBI" id="CHEBI:18420"/>
    </cofactor>
</comment>
<dbReference type="FunFam" id="3.40.50.970:FF:000016">
    <property type="entry name" value="Acetolactate synthase"/>
    <property type="match status" value="1"/>
</dbReference>
<dbReference type="CDD" id="cd02015">
    <property type="entry name" value="TPP_AHAS"/>
    <property type="match status" value="1"/>
</dbReference>
<dbReference type="InterPro" id="IPR045229">
    <property type="entry name" value="TPP_enz"/>
</dbReference>
<dbReference type="UniPathway" id="UPA00049">
    <property type="reaction ID" value="UER00059"/>
</dbReference>
<dbReference type="GO" id="GO:0050660">
    <property type="term" value="F:flavin adenine dinucleotide binding"/>
    <property type="evidence" value="ECO:0007669"/>
    <property type="project" value="InterPro"/>
</dbReference>
<evidence type="ECO:0000256" key="5">
    <source>
        <dbReference type="ARBA" id="ARBA00007812"/>
    </source>
</evidence>
<protein>
    <recommendedName>
        <fullName evidence="6">acetolactate synthase</fullName>
        <ecNumber evidence="6">2.2.1.6</ecNumber>
    </recommendedName>
</protein>
<evidence type="ECO:0000256" key="2">
    <source>
        <dbReference type="ARBA" id="ARBA00001964"/>
    </source>
</evidence>
<evidence type="ECO:0000259" key="19">
    <source>
        <dbReference type="Pfam" id="PF02776"/>
    </source>
</evidence>
<dbReference type="Pfam" id="PF02775">
    <property type="entry name" value="TPP_enzyme_C"/>
    <property type="match status" value="1"/>
</dbReference>
<evidence type="ECO:0000256" key="7">
    <source>
        <dbReference type="ARBA" id="ARBA00022605"/>
    </source>
</evidence>
<keyword evidence="11" id="KW-0274">FAD</keyword>
<dbReference type="InterPro" id="IPR029061">
    <property type="entry name" value="THDP-binding"/>
</dbReference>
<dbReference type="GO" id="GO:0009097">
    <property type="term" value="P:isoleucine biosynthetic process"/>
    <property type="evidence" value="ECO:0007669"/>
    <property type="project" value="UniProtKB-UniPathway"/>
</dbReference>
<dbReference type="CDD" id="cd07035">
    <property type="entry name" value="TPP_PYR_POX_like"/>
    <property type="match status" value="1"/>
</dbReference>
<evidence type="ECO:0000256" key="3">
    <source>
        <dbReference type="ARBA" id="ARBA00004974"/>
    </source>
</evidence>
<evidence type="ECO:0000256" key="9">
    <source>
        <dbReference type="ARBA" id="ARBA00022679"/>
    </source>
</evidence>
<dbReference type="InterPro" id="IPR011766">
    <property type="entry name" value="TPP_enzyme_TPP-bd"/>
</dbReference>
<dbReference type="SUPFAM" id="SSF52518">
    <property type="entry name" value="Thiamin diphosphate-binding fold (THDP-binding)"/>
    <property type="match status" value="2"/>
</dbReference>
<accession>A0A380TDH5</accession>
<dbReference type="EMBL" id="UIDG01000167">
    <property type="protein sequence ID" value="SUS06168.1"/>
    <property type="molecule type" value="Genomic_DNA"/>
</dbReference>
<evidence type="ECO:0000256" key="4">
    <source>
        <dbReference type="ARBA" id="ARBA00005025"/>
    </source>
</evidence>
<feature type="domain" description="Thiamine pyrophosphate enzyme central" evidence="17">
    <location>
        <begin position="196"/>
        <end position="333"/>
    </location>
</feature>
<dbReference type="Pfam" id="PF00205">
    <property type="entry name" value="TPP_enzyme_M"/>
    <property type="match status" value="1"/>
</dbReference>
<dbReference type="SUPFAM" id="SSF52467">
    <property type="entry name" value="DHS-like NAD/FAD-binding domain"/>
    <property type="match status" value="1"/>
</dbReference>
<organism evidence="20">
    <name type="scientific">metagenome</name>
    <dbReference type="NCBI Taxonomy" id="256318"/>
    <lineage>
        <taxon>unclassified sequences</taxon>
        <taxon>metagenomes</taxon>
    </lineage>
</organism>
<dbReference type="InterPro" id="IPR012846">
    <property type="entry name" value="Acetolactate_synth_lsu"/>
</dbReference>
<evidence type="ECO:0000256" key="13">
    <source>
        <dbReference type="ARBA" id="ARBA00023052"/>
    </source>
</evidence>
<feature type="domain" description="Thiamine pyrophosphate enzyme N-terminal TPP-binding" evidence="19">
    <location>
        <begin position="6"/>
        <end position="121"/>
    </location>
</feature>
<reference evidence="20" key="1">
    <citation type="submission" date="2018-07" db="EMBL/GenBank/DDBJ databases">
        <authorList>
            <person name="Quirk P.G."/>
            <person name="Krulwich T.A."/>
        </authorList>
    </citation>
    <scope>NUCLEOTIDE SEQUENCE</scope>
</reference>
<dbReference type="GO" id="GO:0009099">
    <property type="term" value="P:L-valine biosynthetic process"/>
    <property type="evidence" value="ECO:0007669"/>
    <property type="project" value="UniProtKB-UniPathway"/>
</dbReference>
<dbReference type="InterPro" id="IPR039368">
    <property type="entry name" value="AHAS_TPP"/>
</dbReference>
<keyword evidence="10" id="KW-0479">Metal-binding</keyword>
<dbReference type="GO" id="GO:0000287">
    <property type="term" value="F:magnesium ion binding"/>
    <property type="evidence" value="ECO:0007669"/>
    <property type="project" value="InterPro"/>
</dbReference>
<dbReference type="Gene3D" id="3.40.50.1220">
    <property type="entry name" value="TPP-binding domain"/>
    <property type="match status" value="1"/>
</dbReference>
<keyword evidence="9 20" id="KW-0808">Transferase</keyword>
<keyword evidence="13 16" id="KW-0786">Thiamine pyrophosphate</keyword>
<comment type="cofactor">
    <cofactor evidence="2">
        <name>thiamine diphosphate</name>
        <dbReference type="ChEBI" id="CHEBI:58937"/>
    </cofactor>
</comment>
<evidence type="ECO:0000256" key="6">
    <source>
        <dbReference type="ARBA" id="ARBA00013145"/>
    </source>
</evidence>
<evidence type="ECO:0000256" key="15">
    <source>
        <dbReference type="ARBA" id="ARBA00048670"/>
    </source>
</evidence>
<sequence>MAYEEMTGAKILVQALIDQGITDVFGYPGGAILPVYDELFQQNQIRHVLVRQEGGAVHGAEGYARSTGKVGVVIVTSGPGSTNAVTGLADALMDSIPIVCFCGQVPTHLIGNDAFQECDTTGITRPCTKHNYLVKSTKDLARTIHEAFYVARSGRPGPVLIDLPKDVSLGLGPYIPPADVVHKTYQPRVEGDRALIEQAVAMMAEAKRPIFYCGGGVINSGPRASELLTQFVNMTGFPVTLTLMGLGAVPASHPQFLGMLGMHGTYEANLAMHGSDLIIAIGSRFDDRVTGRLNAFAPNAKKIHIDIDPSSINKNVLVDIGIVGDVTRVLEAMIEVWKARGYKADAAAIADWRRQIEEWKGRNCLAYRHSDEIIKPQHAIKRLYELTKHREDVFITTEVGQHQMWAAQFYGFEKPNHWMTSGGLGTMGYGLPAAMGVQLAHPDALVIDIAGEASIMMNIQEMSTINQYRLPVKVFILNNEYMGMVRQWQELLHGGRYSQSYMSSLPDFVKLADAFGAVGLRAEKPSELDDVIKEMISIDRTVIADIRVDKAENCFPMIPSGAAHNEMLLGPQDKAEQPISEEGMVLV</sequence>
<comment type="catalytic activity">
    <reaction evidence="15">
        <text>2 pyruvate + H(+) = (2S)-2-acetolactate + CO2</text>
        <dbReference type="Rhea" id="RHEA:25249"/>
        <dbReference type="ChEBI" id="CHEBI:15361"/>
        <dbReference type="ChEBI" id="CHEBI:15378"/>
        <dbReference type="ChEBI" id="CHEBI:16526"/>
        <dbReference type="ChEBI" id="CHEBI:58476"/>
        <dbReference type="EC" id="2.2.1.6"/>
    </reaction>
</comment>
<dbReference type="InterPro" id="IPR029035">
    <property type="entry name" value="DHS-like_NAD/FAD-binding_dom"/>
</dbReference>
<dbReference type="GO" id="GO:0003984">
    <property type="term" value="F:acetolactate synthase activity"/>
    <property type="evidence" value="ECO:0007669"/>
    <property type="project" value="UniProtKB-EC"/>
</dbReference>
<evidence type="ECO:0000259" key="18">
    <source>
        <dbReference type="Pfam" id="PF02775"/>
    </source>
</evidence>
<dbReference type="EMBL" id="UIDG01000203">
    <property type="protein sequence ID" value="SUS06436.1"/>
    <property type="molecule type" value="Genomic_DNA"/>
</dbReference>
<keyword evidence="7" id="KW-0028">Amino-acid biosynthesis</keyword>
<evidence type="ECO:0000259" key="17">
    <source>
        <dbReference type="Pfam" id="PF00205"/>
    </source>
</evidence>
<dbReference type="FunFam" id="3.40.50.1220:FF:000008">
    <property type="entry name" value="Acetolactate synthase"/>
    <property type="match status" value="1"/>
</dbReference>
<keyword evidence="14" id="KW-0100">Branched-chain amino acid biosynthesis</keyword>
<dbReference type="PANTHER" id="PTHR18968:SF13">
    <property type="entry name" value="ACETOLACTATE SYNTHASE CATALYTIC SUBUNIT, MITOCHONDRIAL"/>
    <property type="match status" value="1"/>
</dbReference>
<dbReference type="Gene3D" id="3.40.50.970">
    <property type="match status" value="2"/>
</dbReference>
<dbReference type="AlphaFoldDB" id="A0A380TDH5"/>
<dbReference type="FunFam" id="3.40.50.970:FF:000007">
    <property type="entry name" value="Acetolactate synthase"/>
    <property type="match status" value="1"/>
</dbReference>
<dbReference type="GO" id="GO:0030976">
    <property type="term" value="F:thiamine pyrophosphate binding"/>
    <property type="evidence" value="ECO:0007669"/>
    <property type="project" value="InterPro"/>
</dbReference>